<dbReference type="PANTHER" id="PTHR40053:SF1">
    <property type="entry name" value="SPORULATION-CONTROL PROTEIN SPO0M"/>
    <property type="match status" value="1"/>
</dbReference>
<dbReference type="AlphaFoldDB" id="A0A2S0VW49"/>
<dbReference type="Proteomes" id="UP000244441">
    <property type="component" value="Chromosome"/>
</dbReference>
<evidence type="ECO:0000313" key="2">
    <source>
        <dbReference type="Proteomes" id="UP000244441"/>
    </source>
</evidence>
<dbReference type="RefSeq" id="WP_108604505.1">
    <property type="nucleotide sequence ID" value="NZ_CP026604.1"/>
</dbReference>
<reference evidence="1 2" key="1">
    <citation type="submission" date="2018-01" db="EMBL/GenBank/DDBJ databases">
        <title>Genome sequence of a Cantenovulum-like bacteria.</title>
        <authorList>
            <person name="Tan W.R."/>
            <person name="Lau N.-S."/>
            <person name="Go F."/>
            <person name="Amirul A.-A.A."/>
        </authorList>
    </citation>
    <scope>NUCLEOTIDE SEQUENCE [LARGE SCALE GENOMIC DNA]</scope>
    <source>
        <strain evidence="1 2">CCB-QB4</strain>
    </source>
</reference>
<keyword evidence="2" id="KW-1185">Reference proteome</keyword>
<evidence type="ECO:0000313" key="1">
    <source>
        <dbReference type="EMBL" id="AWB68446.1"/>
    </source>
</evidence>
<dbReference type="KEGG" id="cate:C2869_19445"/>
<name>A0A2S0VW49_9ALTE</name>
<organism evidence="1 2">
    <name type="scientific">Saccharobesus litoralis</name>
    <dbReference type="NCBI Taxonomy" id="2172099"/>
    <lineage>
        <taxon>Bacteria</taxon>
        <taxon>Pseudomonadati</taxon>
        <taxon>Pseudomonadota</taxon>
        <taxon>Gammaproteobacteria</taxon>
        <taxon>Alteromonadales</taxon>
        <taxon>Alteromonadaceae</taxon>
        <taxon>Saccharobesus</taxon>
    </lineage>
</organism>
<dbReference type="InterPro" id="IPR009776">
    <property type="entry name" value="Spore_0_M"/>
</dbReference>
<dbReference type="PANTHER" id="PTHR40053">
    <property type="entry name" value="SPORULATION-CONTROL PROTEIN SPO0M"/>
    <property type="match status" value="1"/>
</dbReference>
<accession>A0A2S0VW49</accession>
<protein>
    <submittedName>
        <fullName evidence="1">Sporulation protein SpoOM</fullName>
    </submittedName>
</protein>
<gene>
    <name evidence="1" type="ORF">C2869_19445</name>
</gene>
<dbReference type="Pfam" id="PF07070">
    <property type="entry name" value="Spo0M"/>
    <property type="match status" value="1"/>
</dbReference>
<dbReference type="OrthoDB" id="2351239at2"/>
<dbReference type="EMBL" id="CP026604">
    <property type="protein sequence ID" value="AWB68446.1"/>
    <property type="molecule type" value="Genomic_DNA"/>
</dbReference>
<sequence length="256" mass="28403">MSFVKQLLSSVGIGAAKVDTILLNSRYAPGDTINATVLIKGGKNTQAIDAIYFSVHCTYDEEDDDGNIVERVCTLDKTQIGEHFSIAPGQEQEFQVQLKLPYNTPLTGGNSQVWIATGLDIRFALDPKDKDRIEVVPNNLIGNLFDAFAELGLEPITAHSIKTRCPLRSGLPFAQIFSFKATSGKYRSRLDEVELIFTCYEEHLDAFIELETKTHGVSGWLADKLDLNESKTKLCITRDDIENLPMLLNDFIASSL</sequence>
<proteinExistence type="predicted"/>